<evidence type="ECO:0000313" key="3">
    <source>
        <dbReference type="EMBL" id="KPQ37079.1"/>
    </source>
</evidence>
<feature type="transmembrane region" description="Helical" evidence="2">
    <location>
        <begin position="194"/>
        <end position="216"/>
    </location>
</feature>
<feature type="transmembrane region" description="Helical" evidence="2">
    <location>
        <begin position="68"/>
        <end position="85"/>
    </location>
</feature>
<protein>
    <submittedName>
        <fullName evidence="3">Uncharacterized protein</fullName>
    </submittedName>
</protein>
<dbReference type="EMBL" id="LJZR01000003">
    <property type="protein sequence ID" value="KPQ37079.1"/>
    <property type="molecule type" value="Genomic_DNA"/>
</dbReference>
<dbReference type="AlphaFoldDB" id="A0A0P7ZPN7"/>
<organism evidence="3 4">
    <name type="scientific">Phormidesmis priestleyi Ana</name>
    <dbReference type="NCBI Taxonomy" id="1666911"/>
    <lineage>
        <taxon>Bacteria</taxon>
        <taxon>Bacillati</taxon>
        <taxon>Cyanobacteriota</taxon>
        <taxon>Cyanophyceae</taxon>
        <taxon>Leptolyngbyales</taxon>
        <taxon>Leptolyngbyaceae</taxon>
        <taxon>Phormidesmis</taxon>
    </lineage>
</organism>
<feature type="region of interest" description="Disordered" evidence="1">
    <location>
        <begin position="221"/>
        <end position="245"/>
    </location>
</feature>
<comment type="caution">
    <text evidence="3">The sequence shown here is derived from an EMBL/GenBank/DDBJ whole genome shotgun (WGS) entry which is preliminary data.</text>
</comment>
<sequence>MSCSNFFKSMVAPIADQLTGLHKRWEIESRPWLGGFILWLGWTGCTWLAFLASLLVIEVGERSDLSGLDGLLGGAIIGLGQWVVIRPYIHRAYRWIGVSALTWGLLAGLHIGAIAWIVPGTTHLLMRGIFGLLYGSYVGLILGIGQWWTMRRQISQAWRWIPLSTGVWAVAIALGWILGGLLRTTSNLFVSEVVGLMVAWGAIATLSGIALVGLLYPKPPSSSHQAHPTRPARRSRSIPTADTDC</sequence>
<accession>A0A0P7ZPN7</accession>
<keyword evidence="2" id="KW-0472">Membrane</keyword>
<feature type="transmembrane region" description="Helical" evidence="2">
    <location>
        <begin position="124"/>
        <end position="148"/>
    </location>
</feature>
<proteinExistence type="predicted"/>
<gene>
    <name evidence="3" type="ORF">HLUCCA11_03930</name>
</gene>
<evidence type="ECO:0000313" key="4">
    <source>
        <dbReference type="Proteomes" id="UP000050465"/>
    </source>
</evidence>
<feature type="transmembrane region" description="Helical" evidence="2">
    <location>
        <begin position="160"/>
        <end position="182"/>
    </location>
</feature>
<keyword evidence="2" id="KW-1133">Transmembrane helix</keyword>
<evidence type="ECO:0000256" key="2">
    <source>
        <dbReference type="SAM" id="Phobius"/>
    </source>
</evidence>
<reference evidence="3 4" key="1">
    <citation type="submission" date="2015-09" db="EMBL/GenBank/DDBJ databases">
        <title>Identification and resolution of microdiversity through metagenomic sequencing of parallel consortia.</title>
        <authorList>
            <person name="Nelson W.C."/>
            <person name="Romine M.F."/>
            <person name="Lindemann S.R."/>
        </authorList>
    </citation>
    <scope>NUCLEOTIDE SEQUENCE [LARGE SCALE GENOMIC DNA]</scope>
    <source>
        <strain evidence="3">Ana</strain>
    </source>
</reference>
<keyword evidence="2" id="KW-0812">Transmembrane</keyword>
<feature type="transmembrane region" description="Helical" evidence="2">
    <location>
        <begin position="32"/>
        <end position="56"/>
    </location>
</feature>
<dbReference type="Proteomes" id="UP000050465">
    <property type="component" value="Unassembled WGS sequence"/>
</dbReference>
<name>A0A0P7ZPN7_9CYAN</name>
<dbReference type="STRING" id="1666911.HLUCCA11_03930"/>
<evidence type="ECO:0000256" key="1">
    <source>
        <dbReference type="SAM" id="MobiDB-lite"/>
    </source>
</evidence>
<feature type="transmembrane region" description="Helical" evidence="2">
    <location>
        <begin position="92"/>
        <end position="118"/>
    </location>
</feature>